<accession>A0A1R3KZY0</accession>
<organism evidence="1 2">
    <name type="scientific">Corchorus olitorius</name>
    <dbReference type="NCBI Taxonomy" id="93759"/>
    <lineage>
        <taxon>Eukaryota</taxon>
        <taxon>Viridiplantae</taxon>
        <taxon>Streptophyta</taxon>
        <taxon>Embryophyta</taxon>
        <taxon>Tracheophyta</taxon>
        <taxon>Spermatophyta</taxon>
        <taxon>Magnoliopsida</taxon>
        <taxon>eudicotyledons</taxon>
        <taxon>Gunneridae</taxon>
        <taxon>Pentapetalae</taxon>
        <taxon>rosids</taxon>
        <taxon>malvids</taxon>
        <taxon>Malvales</taxon>
        <taxon>Malvaceae</taxon>
        <taxon>Grewioideae</taxon>
        <taxon>Apeibeae</taxon>
        <taxon>Corchorus</taxon>
    </lineage>
</organism>
<comment type="caution">
    <text evidence="1">The sequence shown here is derived from an EMBL/GenBank/DDBJ whole genome shotgun (WGS) entry which is preliminary data.</text>
</comment>
<name>A0A1R3KZY0_9ROSI</name>
<dbReference type="AlphaFoldDB" id="A0A1R3KZY0"/>
<reference evidence="2" key="1">
    <citation type="submission" date="2013-09" db="EMBL/GenBank/DDBJ databases">
        <title>Corchorus olitorius genome sequencing.</title>
        <authorList>
            <person name="Alam M."/>
            <person name="Haque M.S."/>
            <person name="Islam M.S."/>
            <person name="Emdad E.M."/>
            <person name="Islam M.M."/>
            <person name="Ahmed B."/>
            <person name="Halim A."/>
            <person name="Hossen Q.M.M."/>
            <person name="Hossain M.Z."/>
            <person name="Ahmed R."/>
            <person name="Khan M.M."/>
            <person name="Islam R."/>
            <person name="Rashid M.M."/>
            <person name="Khan S.A."/>
            <person name="Rahman M.S."/>
            <person name="Alam M."/>
            <person name="Yahiya A.S."/>
            <person name="Khan M.S."/>
            <person name="Azam M.S."/>
            <person name="Haque T."/>
            <person name="Lashkar M.Z.H."/>
            <person name="Akhand A.I."/>
            <person name="Morshed G."/>
            <person name="Roy S."/>
            <person name="Uddin K.S."/>
            <person name="Rabeya T."/>
            <person name="Hossain A.S."/>
            <person name="Chowdhury A."/>
            <person name="Snigdha A.R."/>
            <person name="Mortoza M.S."/>
            <person name="Matin S.A."/>
            <person name="Hoque S.M.E."/>
            <person name="Islam M.K."/>
            <person name="Roy D.K."/>
            <person name="Haider R."/>
            <person name="Moosa M.M."/>
            <person name="Elias S.M."/>
            <person name="Hasan A.M."/>
            <person name="Jahan S."/>
            <person name="Shafiuddin M."/>
            <person name="Mahmood N."/>
            <person name="Shommy N.S."/>
        </authorList>
    </citation>
    <scope>NUCLEOTIDE SEQUENCE [LARGE SCALE GENOMIC DNA]</scope>
    <source>
        <strain evidence="2">cv. O-4</strain>
    </source>
</reference>
<dbReference type="Proteomes" id="UP000187203">
    <property type="component" value="Unassembled WGS sequence"/>
</dbReference>
<proteinExistence type="predicted"/>
<sequence>MGLNNKINETTVVSYNKNGKIQNGKGWLEALT</sequence>
<keyword evidence="2" id="KW-1185">Reference proteome</keyword>
<gene>
    <name evidence="1" type="ORF">COLO4_02912</name>
</gene>
<dbReference type="EMBL" id="AWUE01008338">
    <property type="protein sequence ID" value="OMP12655.1"/>
    <property type="molecule type" value="Genomic_DNA"/>
</dbReference>
<evidence type="ECO:0000313" key="2">
    <source>
        <dbReference type="Proteomes" id="UP000187203"/>
    </source>
</evidence>
<evidence type="ECO:0000313" key="1">
    <source>
        <dbReference type="EMBL" id="OMP12655.1"/>
    </source>
</evidence>
<protein>
    <submittedName>
        <fullName evidence="1">Uncharacterized protein</fullName>
    </submittedName>
</protein>